<organism evidence="1 2">
    <name type="scientific">Physocladia obscura</name>
    <dbReference type="NCBI Taxonomy" id="109957"/>
    <lineage>
        <taxon>Eukaryota</taxon>
        <taxon>Fungi</taxon>
        <taxon>Fungi incertae sedis</taxon>
        <taxon>Chytridiomycota</taxon>
        <taxon>Chytridiomycota incertae sedis</taxon>
        <taxon>Chytridiomycetes</taxon>
        <taxon>Chytridiales</taxon>
        <taxon>Chytriomycetaceae</taxon>
        <taxon>Physocladia</taxon>
    </lineage>
</organism>
<dbReference type="PANTHER" id="PTHR34204">
    <property type="entry name" value="RNA-BINDING ASCH DOMAIN PROTEIN"/>
    <property type="match status" value="1"/>
</dbReference>
<dbReference type="Proteomes" id="UP001211907">
    <property type="component" value="Unassembled WGS sequence"/>
</dbReference>
<proteinExistence type="predicted"/>
<sequence>MALLATQQALKALTSFQIAWSLDESATRQENIARAQGFRRTTASVFPAQVLADNAELDTHTLKQTHTRLYKRLNAAFDQLAAPTSASRLSVGARALCKHYERQSTFFTNINDNNSPPKEKRERGVNNNFVHPFWTKPSGNEDAKNAIARTHLIHLLDLMQTRDPELCWMNIHQIHPNDTTIIELRNMKTLHGMRWTILFDNERDKTVEDNESAIDINSDYKIEFRGFLEP</sequence>
<gene>
    <name evidence="1" type="ORF">HK100_000659</name>
</gene>
<reference evidence="1" key="1">
    <citation type="submission" date="2020-05" db="EMBL/GenBank/DDBJ databases">
        <title>Phylogenomic resolution of chytrid fungi.</title>
        <authorList>
            <person name="Stajich J.E."/>
            <person name="Amses K."/>
            <person name="Simmons R."/>
            <person name="Seto K."/>
            <person name="Myers J."/>
            <person name="Bonds A."/>
            <person name="Quandt C.A."/>
            <person name="Barry K."/>
            <person name="Liu P."/>
            <person name="Grigoriev I."/>
            <person name="Longcore J.E."/>
            <person name="James T.Y."/>
        </authorList>
    </citation>
    <scope>NUCLEOTIDE SEQUENCE</scope>
    <source>
        <strain evidence="1">JEL0513</strain>
    </source>
</reference>
<dbReference type="AlphaFoldDB" id="A0AAD5XGS5"/>
<protein>
    <submittedName>
        <fullName evidence="1">Uncharacterized protein</fullName>
    </submittedName>
</protein>
<comment type="caution">
    <text evidence="1">The sequence shown here is derived from an EMBL/GenBank/DDBJ whole genome shotgun (WGS) entry which is preliminary data.</text>
</comment>
<dbReference type="PANTHER" id="PTHR34204:SF2">
    <property type="entry name" value="RNA-BINDING ASCH DOMAIN PROTEIN"/>
    <property type="match status" value="1"/>
</dbReference>
<evidence type="ECO:0000313" key="2">
    <source>
        <dbReference type="Proteomes" id="UP001211907"/>
    </source>
</evidence>
<dbReference type="EMBL" id="JADGJH010001132">
    <property type="protein sequence ID" value="KAJ3118188.1"/>
    <property type="molecule type" value="Genomic_DNA"/>
</dbReference>
<accession>A0AAD5XGS5</accession>
<name>A0AAD5XGS5_9FUNG</name>
<evidence type="ECO:0000313" key="1">
    <source>
        <dbReference type="EMBL" id="KAJ3118188.1"/>
    </source>
</evidence>
<keyword evidence="2" id="KW-1185">Reference proteome</keyword>